<evidence type="ECO:0000256" key="1">
    <source>
        <dbReference type="ARBA" id="ARBA00009023"/>
    </source>
</evidence>
<dbReference type="InterPro" id="IPR018389">
    <property type="entry name" value="DctP_fam"/>
</dbReference>
<gene>
    <name evidence="4" type="ORF">METZ01_LOCUS156542</name>
</gene>
<protein>
    <recommendedName>
        <fullName evidence="5">C4-dicarboxylate ABC transporter substrate-binding protein</fullName>
    </recommendedName>
</protein>
<feature type="non-terminal residue" evidence="4">
    <location>
        <position position="1"/>
    </location>
</feature>
<organism evidence="4">
    <name type="scientific">marine metagenome</name>
    <dbReference type="NCBI Taxonomy" id="408172"/>
    <lineage>
        <taxon>unclassified sequences</taxon>
        <taxon>metagenomes</taxon>
        <taxon>ecological metagenomes</taxon>
    </lineage>
</organism>
<evidence type="ECO:0000256" key="2">
    <source>
        <dbReference type="ARBA" id="ARBA00022448"/>
    </source>
</evidence>
<accession>A0A382AQE3</accession>
<evidence type="ECO:0008006" key="5">
    <source>
        <dbReference type="Google" id="ProtNLM"/>
    </source>
</evidence>
<dbReference type="AlphaFoldDB" id="A0A382AQE3"/>
<dbReference type="GO" id="GO:0055085">
    <property type="term" value="P:transmembrane transport"/>
    <property type="evidence" value="ECO:0007669"/>
    <property type="project" value="InterPro"/>
</dbReference>
<dbReference type="InterPro" id="IPR038404">
    <property type="entry name" value="TRAP_DctP_sf"/>
</dbReference>
<name>A0A382AQE3_9ZZZZ</name>
<comment type="similarity">
    <text evidence="1">Belongs to the bacterial solute-binding protein 7 family.</text>
</comment>
<dbReference type="Pfam" id="PF03480">
    <property type="entry name" value="DctP"/>
    <property type="match status" value="1"/>
</dbReference>
<keyword evidence="2" id="KW-0813">Transport</keyword>
<dbReference type="PANTHER" id="PTHR33376">
    <property type="match status" value="1"/>
</dbReference>
<evidence type="ECO:0000256" key="3">
    <source>
        <dbReference type="ARBA" id="ARBA00022729"/>
    </source>
</evidence>
<reference evidence="4" key="1">
    <citation type="submission" date="2018-05" db="EMBL/GenBank/DDBJ databases">
        <authorList>
            <person name="Lanie J.A."/>
            <person name="Ng W.-L."/>
            <person name="Kazmierczak K.M."/>
            <person name="Andrzejewski T.M."/>
            <person name="Davidsen T.M."/>
            <person name="Wayne K.J."/>
            <person name="Tettelin H."/>
            <person name="Glass J.I."/>
            <person name="Rusch D."/>
            <person name="Podicherti R."/>
            <person name="Tsui H.-C.T."/>
            <person name="Winkler M.E."/>
        </authorList>
    </citation>
    <scope>NUCLEOTIDE SEQUENCE</scope>
</reference>
<keyword evidence="3" id="KW-0732">Signal</keyword>
<dbReference type="NCBIfam" id="NF037995">
    <property type="entry name" value="TRAP_S1"/>
    <property type="match status" value="1"/>
</dbReference>
<dbReference type="EMBL" id="UINC01026367">
    <property type="protein sequence ID" value="SVB03688.1"/>
    <property type="molecule type" value="Genomic_DNA"/>
</dbReference>
<dbReference type="PANTHER" id="PTHR33376:SF7">
    <property type="entry name" value="C4-DICARBOXYLATE-BINDING PROTEIN DCTB"/>
    <property type="match status" value="1"/>
</dbReference>
<evidence type="ECO:0000313" key="4">
    <source>
        <dbReference type="EMBL" id="SVB03688.1"/>
    </source>
</evidence>
<proteinExistence type="inferred from homology"/>
<sequence length="328" mass="36835">PVLLLLLVLLAPSGLANKPEHKLHLVCTSGDRESPQGNSSRIFAERIAALSNGRIQVNVFYQNELGGQGESFDQLLKGNVHFMMEWPMTAYDRRLAIGFVPYLVLDWEDAISAFETGGWLLELMAPIYEENRLKFLGPYPEGFGGIATRGRFATSARDAGGIKVRSQTIFPLPQTVRAMGFEAVPIDWSEVYTSIQTGVVDGDSGNVIYWDYQYFGDILDYYVHSRQNFAFSVLIMNLKTFDNLSGEDQIIIETAASEMVTAQFVNARNEDKHWIKTAQENGMEYIEPGREAITDWIEKVRGEVWPLVEDAYGSSIMDVIRQNASVPE</sequence>
<dbReference type="Gene3D" id="3.40.190.170">
    <property type="entry name" value="Bacterial extracellular solute-binding protein, family 7"/>
    <property type="match status" value="1"/>
</dbReference>